<organism evidence="1 2">
    <name type="scientific">Anaeramoeba ignava</name>
    <name type="common">Anaerobic marine amoeba</name>
    <dbReference type="NCBI Taxonomy" id="1746090"/>
    <lineage>
        <taxon>Eukaryota</taxon>
        <taxon>Metamonada</taxon>
        <taxon>Anaeramoebidae</taxon>
        <taxon>Anaeramoeba</taxon>
    </lineage>
</organism>
<gene>
    <name evidence="1" type="ORF">M0811_14480</name>
</gene>
<name>A0A9Q0RI75_ANAIG</name>
<keyword evidence="2" id="KW-1185">Reference proteome</keyword>
<dbReference type="Proteomes" id="UP001149090">
    <property type="component" value="Unassembled WGS sequence"/>
</dbReference>
<protein>
    <submittedName>
        <fullName evidence="1">Uncharacterized protein</fullName>
    </submittedName>
</protein>
<dbReference type="AlphaFoldDB" id="A0A9Q0RI75"/>
<dbReference type="EMBL" id="JAPDFW010000031">
    <property type="protein sequence ID" value="KAJ5079499.1"/>
    <property type="molecule type" value="Genomic_DNA"/>
</dbReference>
<comment type="caution">
    <text evidence="1">The sequence shown here is derived from an EMBL/GenBank/DDBJ whole genome shotgun (WGS) entry which is preliminary data.</text>
</comment>
<accession>A0A9Q0RI75</accession>
<evidence type="ECO:0000313" key="2">
    <source>
        <dbReference type="Proteomes" id="UP001149090"/>
    </source>
</evidence>
<evidence type="ECO:0000313" key="1">
    <source>
        <dbReference type="EMBL" id="KAJ5079499.1"/>
    </source>
</evidence>
<proteinExistence type="predicted"/>
<sequence>MFQLNIEDLSNQVHDYSRKSFETIKQFIYFLYHDEFEEEKLNENIFEEYADIKDYYQLNPKSIIGELLLDFHYFKNIFN</sequence>
<reference evidence="1" key="1">
    <citation type="submission" date="2022-10" db="EMBL/GenBank/DDBJ databases">
        <title>Novel sulphate-reducing endosymbionts in the free-living metamonad Anaeramoeba.</title>
        <authorList>
            <person name="Jerlstrom-Hultqvist J."/>
            <person name="Cepicka I."/>
            <person name="Gallot-Lavallee L."/>
            <person name="Salas-Leiva D."/>
            <person name="Curtis B.A."/>
            <person name="Zahonova K."/>
            <person name="Pipaliya S."/>
            <person name="Dacks J."/>
            <person name="Roger A.J."/>
        </authorList>
    </citation>
    <scope>NUCLEOTIDE SEQUENCE</scope>
    <source>
        <strain evidence="1">BMAN</strain>
    </source>
</reference>